<dbReference type="Gene3D" id="3.40.50.720">
    <property type="entry name" value="NAD(P)-binding Rossmann-like Domain"/>
    <property type="match status" value="1"/>
</dbReference>
<protein>
    <recommendedName>
        <fullName evidence="3">NAD(P)-binding protein</fullName>
    </recommendedName>
</protein>
<organism evidence="1 2">
    <name type="scientific">Monosporascus cannonballus</name>
    <dbReference type="NCBI Taxonomy" id="155416"/>
    <lineage>
        <taxon>Eukaryota</taxon>
        <taxon>Fungi</taxon>
        <taxon>Dikarya</taxon>
        <taxon>Ascomycota</taxon>
        <taxon>Pezizomycotina</taxon>
        <taxon>Sordariomycetes</taxon>
        <taxon>Xylariomycetidae</taxon>
        <taxon>Xylariales</taxon>
        <taxon>Xylariales incertae sedis</taxon>
        <taxon>Monosporascus</taxon>
    </lineage>
</organism>
<sequence length="271" mass="29599">MPSYAITGVSRGLGWELMKQLSSDPSNTVIGIVRNKPPTDKRVAEELSGRSNITILNADLSKRDTLKKAAAEAEAILGGGLDYLFASAAYITDFDAFDGLGTLAEKPEQLSDEFHQLMDTNVLAYIHLYSAFLPLILKGKAKKVVAITSGLGDIDWTNEYELEAQSLYAISKAALNMMTAKFNAQYKKYGVLFLSVCPGLVEVGHFQEPTEEQKAKWVALMAKFSKYAPNFKGPDTPEQAVKAVLSVVANSSLEQGDGGAFLSKYKNKQWL</sequence>
<dbReference type="PRINTS" id="PR00081">
    <property type="entry name" value="GDHRDH"/>
</dbReference>
<dbReference type="SUPFAM" id="SSF51735">
    <property type="entry name" value="NAD(P)-binding Rossmann-fold domains"/>
    <property type="match status" value="1"/>
</dbReference>
<dbReference type="InterPro" id="IPR052184">
    <property type="entry name" value="SDR_enzymes"/>
</dbReference>
<dbReference type="InterPro" id="IPR002347">
    <property type="entry name" value="SDR_fam"/>
</dbReference>
<keyword evidence="2" id="KW-1185">Reference proteome</keyword>
<comment type="caution">
    <text evidence="1">The sequence shown here is derived from an EMBL/GenBank/DDBJ whole genome shotgun (WGS) entry which is preliminary data.</text>
</comment>
<name>A0ABY0H640_9PEZI</name>
<evidence type="ECO:0008006" key="3">
    <source>
        <dbReference type="Google" id="ProtNLM"/>
    </source>
</evidence>
<dbReference type="EMBL" id="QJNS01000186">
    <property type="protein sequence ID" value="RYO83504.1"/>
    <property type="molecule type" value="Genomic_DNA"/>
</dbReference>
<dbReference type="PANTHER" id="PTHR45458">
    <property type="entry name" value="SHORT-CHAIN DEHYDROGENASE/REDUCTASE SDR"/>
    <property type="match status" value="1"/>
</dbReference>
<dbReference type="Proteomes" id="UP000294003">
    <property type="component" value="Unassembled WGS sequence"/>
</dbReference>
<dbReference type="Pfam" id="PF00106">
    <property type="entry name" value="adh_short"/>
    <property type="match status" value="1"/>
</dbReference>
<evidence type="ECO:0000313" key="1">
    <source>
        <dbReference type="EMBL" id="RYO83504.1"/>
    </source>
</evidence>
<accession>A0ABY0H640</accession>
<gene>
    <name evidence="1" type="ORF">DL762_006095</name>
</gene>
<dbReference type="PANTHER" id="PTHR45458:SF3">
    <property type="entry name" value="CHAIN DEHYDROGENASE (ATSC), PUTATIVE-RELATED"/>
    <property type="match status" value="1"/>
</dbReference>
<proteinExistence type="predicted"/>
<evidence type="ECO:0000313" key="2">
    <source>
        <dbReference type="Proteomes" id="UP000294003"/>
    </source>
</evidence>
<reference evidence="1 2" key="1">
    <citation type="submission" date="2018-06" db="EMBL/GenBank/DDBJ databases">
        <title>Complete Genomes of Monosporascus.</title>
        <authorList>
            <person name="Robinson A.J."/>
            <person name="Natvig D.O."/>
        </authorList>
    </citation>
    <scope>NUCLEOTIDE SEQUENCE [LARGE SCALE GENOMIC DNA]</scope>
    <source>
        <strain evidence="1 2">CBS 609.92</strain>
    </source>
</reference>
<dbReference type="InterPro" id="IPR036291">
    <property type="entry name" value="NAD(P)-bd_dom_sf"/>
</dbReference>